<reference evidence="2 4" key="1">
    <citation type="submission" date="2017-03" db="EMBL/GenBank/DDBJ databases">
        <title>Genomes of endolithic fungi from Antarctica.</title>
        <authorList>
            <person name="Coleine C."/>
            <person name="Masonjones S."/>
            <person name="Stajich J.E."/>
        </authorList>
    </citation>
    <scope>NUCLEOTIDE SEQUENCE [LARGE SCALE GENOMIC DNA]</scope>
    <source>
        <strain evidence="2 4">CCFEE 5187</strain>
    </source>
</reference>
<organism evidence="2 4">
    <name type="scientific">Cryomyces minteri</name>
    <dbReference type="NCBI Taxonomy" id="331657"/>
    <lineage>
        <taxon>Eukaryota</taxon>
        <taxon>Fungi</taxon>
        <taxon>Dikarya</taxon>
        <taxon>Ascomycota</taxon>
        <taxon>Pezizomycotina</taxon>
        <taxon>Dothideomycetes</taxon>
        <taxon>Dothideomycetes incertae sedis</taxon>
        <taxon>Cryomyces</taxon>
    </lineage>
</organism>
<proteinExistence type="predicted"/>
<feature type="compositionally biased region" description="Polar residues" evidence="1">
    <location>
        <begin position="127"/>
        <end position="136"/>
    </location>
</feature>
<feature type="region of interest" description="Disordered" evidence="1">
    <location>
        <begin position="67"/>
        <end position="142"/>
    </location>
</feature>
<dbReference type="Proteomes" id="UP000308768">
    <property type="component" value="Unassembled WGS sequence"/>
</dbReference>
<feature type="compositionally biased region" description="Basic and acidic residues" evidence="1">
    <location>
        <begin position="115"/>
        <end position="125"/>
    </location>
</feature>
<evidence type="ECO:0000256" key="1">
    <source>
        <dbReference type="SAM" id="MobiDB-lite"/>
    </source>
</evidence>
<dbReference type="EMBL" id="NAJN01000017">
    <property type="protein sequence ID" value="TKA81693.1"/>
    <property type="molecule type" value="Genomic_DNA"/>
</dbReference>
<dbReference type="AlphaFoldDB" id="A0A4U0XYP1"/>
<evidence type="ECO:0000313" key="3">
    <source>
        <dbReference type="EMBL" id="TKA81693.1"/>
    </source>
</evidence>
<protein>
    <submittedName>
        <fullName evidence="2">Uncharacterized protein</fullName>
    </submittedName>
</protein>
<keyword evidence="4" id="KW-1185">Reference proteome</keyword>
<name>A0A4U0XYP1_9PEZI</name>
<evidence type="ECO:0000313" key="4">
    <source>
        <dbReference type="Proteomes" id="UP000308768"/>
    </source>
</evidence>
<dbReference type="EMBL" id="NAJN01000021">
    <property type="protein sequence ID" value="TKA81536.1"/>
    <property type="molecule type" value="Genomic_DNA"/>
</dbReference>
<evidence type="ECO:0000313" key="2">
    <source>
        <dbReference type="EMBL" id="TKA81536.1"/>
    </source>
</evidence>
<feature type="compositionally biased region" description="Low complexity" evidence="1">
    <location>
        <begin position="89"/>
        <end position="102"/>
    </location>
</feature>
<accession>A0A4U0XYP1</accession>
<comment type="caution">
    <text evidence="2">The sequence shown here is derived from an EMBL/GenBank/DDBJ whole genome shotgun (WGS) entry which is preliminary data.</text>
</comment>
<sequence length="142" mass="14744">MTAGAERIVAQAKSTLFMSSPPASPLPESPVASSPLSKLPIAKYNLAVMSAAHVSKSSGEVLYMAEKSSGLGNGDNDVLDNNSMLDNNTPTSRPPSTSTSTSVIVLEHSSSAQEELPRPEGEDHSLTGATSASRMTPTLVFI</sequence>
<gene>
    <name evidence="3" type="ORF">B0A49_00450</name>
    <name evidence="2" type="ORF">B0A49_00724</name>
</gene>